<evidence type="ECO:0000256" key="2">
    <source>
        <dbReference type="SAM" id="MobiDB-lite"/>
    </source>
</evidence>
<organism evidence="3 4">
    <name type="scientific">Iphiclides podalirius</name>
    <name type="common">scarce swallowtail</name>
    <dbReference type="NCBI Taxonomy" id="110791"/>
    <lineage>
        <taxon>Eukaryota</taxon>
        <taxon>Metazoa</taxon>
        <taxon>Ecdysozoa</taxon>
        <taxon>Arthropoda</taxon>
        <taxon>Hexapoda</taxon>
        <taxon>Insecta</taxon>
        <taxon>Pterygota</taxon>
        <taxon>Neoptera</taxon>
        <taxon>Endopterygota</taxon>
        <taxon>Lepidoptera</taxon>
        <taxon>Glossata</taxon>
        <taxon>Ditrysia</taxon>
        <taxon>Papilionoidea</taxon>
        <taxon>Papilionidae</taxon>
        <taxon>Papilioninae</taxon>
        <taxon>Iphiclides</taxon>
    </lineage>
</organism>
<dbReference type="Proteomes" id="UP000837857">
    <property type="component" value="Chromosome 5"/>
</dbReference>
<feature type="compositionally biased region" description="Basic and acidic residues" evidence="2">
    <location>
        <begin position="270"/>
        <end position="284"/>
    </location>
</feature>
<name>A0ABN8IZ32_9NEOP</name>
<dbReference type="EMBL" id="OW152817">
    <property type="protein sequence ID" value="CAH2068603.1"/>
    <property type="molecule type" value="Genomic_DNA"/>
</dbReference>
<dbReference type="PANTHER" id="PTHR19327:SF0">
    <property type="entry name" value="GOLGIN SUBFAMILY A MEMBER 4"/>
    <property type="match status" value="1"/>
</dbReference>
<reference evidence="3" key="1">
    <citation type="submission" date="2022-03" db="EMBL/GenBank/DDBJ databases">
        <authorList>
            <person name="Martin H S."/>
        </authorList>
    </citation>
    <scope>NUCLEOTIDE SEQUENCE</scope>
</reference>
<feature type="region of interest" description="Disordered" evidence="2">
    <location>
        <begin position="270"/>
        <end position="291"/>
    </location>
</feature>
<accession>A0ABN8IZ32</accession>
<keyword evidence="1" id="KW-0175">Coiled coil</keyword>
<dbReference type="PANTHER" id="PTHR19327">
    <property type="entry name" value="GOLGIN"/>
    <property type="match status" value="1"/>
</dbReference>
<evidence type="ECO:0000313" key="3">
    <source>
        <dbReference type="EMBL" id="CAH2068603.1"/>
    </source>
</evidence>
<proteinExistence type="predicted"/>
<evidence type="ECO:0000256" key="1">
    <source>
        <dbReference type="SAM" id="Coils"/>
    </source>
</evidence>
<protein>
    <submittedName>
        <fullName evidence="3">Uncharacterized protein</fullName>
    </submittedName>
</protein>
<feature type="coiled-coil region" evidence="1">
    <location>
        <begin position="174"/>
        <end position="258"/>
    </location>
</feature>
<sequence length="304" mass="34841">MFKKFKDKLAEEVKSSPQRIQQFAQAAQAAVTSASSSISDITNNDLFSIGDNDNHRGPVSAVKQPSTFQEISLAQQQSLHSASDGQDTLLHYDETPRQRRLSNSSFSSDTSFRLPTYESPSMYHIQSDMDVSASEAEEKGFGPGGVNLDRVTKEELYFAYRRTRDRWTKYKNQYADLARHYKLLERENAKARNVLVETQDKALRRISELKEQCSLEQSAKAHLERALRVEIEEKNMKIETLNTKVKFLQENKDNDSNTFESVATEKLEKDNSQLIDLRTDDKSENNLSCKRKRNGRDYYDSLAS</sequence>
<evidence type="ECO:0000313" key="4">
    <source>
        <dbReference type="Proteomes" id="UP000837857"/>
    </source>
</evidence>
<gene>
    <name evidence="3" type="ORF">IPOD504_LOCUS14443</name>
</gene>
<keyword evidence="4" id="KW-1185">Reference proteome</keyword>
<feature type="non-terminal residue" evidence="3">
    <location>
        <position position="1"/>
    </location>
</feature>